<evidence type="ECO:0000256" key="1">
    <source>
        <dbReference type="SAM" id="Phobius"/>
    </source>
</evidence>
<feature type="transmembrane region" description="Helical" evidence="1">
    <location>
        <begin position="318"/>
        <end position="336"/>
    </location>
</feature>
<reference evidence="2" key="1">
    <citation type="journal article" date="2020" name="Nature">
        <title>Giant virus diversity and host interactions through global metagenomics.</title>
        <authorList>
            <person name="Schulz F."/>
            <person name="Roux S."/>
            <person name="Paez-Espino D."/>
            <person name="Jungbluth S."/>
            <person name="Walsh D.A."/>
            <person name="Denef V.J."/>
            <person name="McMahon K.D."/>
            <person name="Konstantinidis K.T."/>
            <person name="Eloe-Fadrosh E.A."/>
            <person name="Kyrpides N.C."/>
            <person name="Woyke T."/>
        </authorList>
    </citation>
    <scope>NUCLEOTIDE SEQUENCE</scope>
    <source>
        <strain evidence="2">GVMAG-M-3300023174-111</strain>
    </source>
</reference>
<feature type="transmembrane region" description="Helical" evidence="1">
    <location>
        <begin position="342"/>
        <end position="363"/>
    </location>
</feature>
<keyword evidence="1" id="KW-0472">Membrane</keyword>
<dbReference type="EMBL" id="MN739531">
    <property type="protein sequence ID" value="QHT11058.1"/>
    <property type="molecule type" value="Genomic_DNA"/>
</dbReference>
<organism evidence="2">
    <name type="scientific">viral metagenome</name>
    <dbReference type="NCBI Taxonomy" id="1070528"/>
    <lineage>
        <taxon>unclassified sequences</taxon>
        <taxon>metagenomes</taxon>
        <taxon>organismal metagenomes</taxon>
    </lineage>
</organism>
<dbReference type="AlphaFoldDB" id="A0A6C0D2P7"/>
<name>A0A6C0D2P7_9ZZZZ</name>
<protein>
    <submittedName>
        <fullName evidence="2">Uncharacterized protein</fullName>
    </submittedName>
</protein>
<sequence>MANFILANAKPDFNQQIVYDFKDTKVKVTSSKSTFFSTSLPDSGNASVIYTNGANVTYTTSNLYVYRLLHNNISGLTDGTSTMVGELVIELKPSTGSKKAYMCFLLENTPSGISETKTSIDELLDPANVGKTINVNVSSFISSMDTCIQYSESKSSNTVFVFLQPIFITDNTYKVITTSGDTKSGYDSTTTLFNTGAPTKYSQIPGQNVKMSGQDEIMIECHPTDSFQTLTSYIEGYDSIGNTMINMVPSTSKDAEKTQIADFSIASATACTILLSIIVCYNLVPTIYKFFVVDKVFSFFSNGNSIDNDGALTRIRSADGVICIYFLLLIVLLYSLTAYQTMFIYFGFLVFAFFVMSYALLYIKKTDTEFMKGLVYKSEDTYSKTGDFGTLLGHTFAFLTENIFYVGFAEIVFLVILLILWGLKQFSDNTTAVIGSVVGVFVIPTVVLLLKLIDLKPR</sequence>
<feature type="transmembrane region" description="Helical" evidence="1">
    <location>
        <begin position="263"/>
        <end position="284"/>
    </location>
</feature>
<accession>A0A6C0D2P7</accession>
<keyword evidence="1" id="KW-0812">Transmembrane</keyword>
<keyword evidence="1" id="KW-1133">Transmembrane helix</keyword>
<proteinExistence type="predicted"/>
<feature type="transmembrane region" description="Helical" evidence="1">
    <location>
        <begin position="403"/>
        <end position="421"/>
    </location>
</feature>
<feature type="transmembrane region" description="Helical" evidence="1">
    <location>
        <begin position="433"/>
        <end position="453"/>
    </location>
</feature>
<evidence type="ECO:0000313" key="2">
    <source>
        <dbReference type="EMBL" id="QHT11058.1"/>
    </source>
</evidence>